<dbReference type="Proteomes" id="UP000437824">
    <property type="component" value="Unassembled WGS sequence"/>
</dbReference>
<accession>A0A844GFW1</accession>
<dbReference type="EMBL" id="WMBC01000004">
    <property type="protein sequence ID" value="MTD60956.1"/>
    <property type="molecule type" value="Genomic_DNA"/>
</dbReference>
<evidence type="ECO:0000256" key="2">
    <source>
        <dbReference type="ARBA" id="ARBA00023015"/>
    </source>
</evidence>
<dbReference type="CDD" id="cd01392">
    <property type="entry name" value="HTH_LacI"/>
    <property type="match status" value="1"/>
</dbReference>
<sequence>MATLKDVAKASGLTVGTVSRVLNNRGYISDKTREKVYRVMKELDYQPNEMARSLSKQKNNIIGVILPQIEHPYFAKVLSRLEREAAKQGYRIMLFVSRNKEKREEQCIEMCKSGRVAGVVLCSGSFETEKFRGLDFPLITLERSMDEGTSSVECDNYQGGTMATQHLIDKECHKLMYIGGMSAGEDVHMPADFREVAFRDICAKTKTENVVIVTEKQMFDSMEYYEFVREKLIEHPDVDGVFASSDVIGAYVLQACYDLNIEVPGRLKIVGFDDVNIAQFTSPGLTTIHQPVEQMAEQAISAIVQIDAGKVVPTKTVFPVTLVERGTT</sequence>
<dbReference type="PANTHER" id="PTHR30146">
    <property type="entry name" value="LACI-RELATED TRANSCRIPTIONAL REPRESSOR"/>
    <property type="match status" value="1"/>
</dbReference>
<evidence type="ECO:0000256" key="3">
    <source>
        <dbReference type="ARBA" id="ARBA00023125"/>
    </source>
</evidence>
<keyword evidence="1" id="KW-0678">Repressor</keyword>
<dbReference type="SUPFAM" id="SSF53822">
    <property type="entry name" value="Periplasmic binding protein-like I"/>
    <property type="match status" value="1"/>
</dbReference>
<dbReference type="GO" id="GO:0000976">
    <property type="term" value="F:transcription cis-regulatory region binding"/>
    <property type="evidence" value="ECO:0007669"/>
    <property type="project" value="TreeGrafter"/>
</dbReference>
<dbReference type="PANTHER" id="PTHR30146:SF95">
    <property type="entry name" value="RIBOSE OPERON REPRESSOR"/>
    <property type="match status" value="1"/>
</dbReference>
<feature type="domain" description="HTH lacI-type" evidence="5">
    <location>
        <begin position="2"/>
        <end position="56"/>
    </location>
</feature>
<dbReference type="Gene3D" id="1.10.260.40">
    <property type="entry name" value="lambda repressor-like DNA-binding domains"/>
    <property type="match status" value="1"/>
</dbReference>
<evidence type="ECO:0000256" key="4">
    <source>
        <dbReference type="ARBA" id="ARBA00023163"/>
    </source>
</evidence>
<dbReference type="AlphaFoldDB" id="A0A844GFW1"/>
<keyword evidence="2" id="KW-0805">Transcription regulation</keyword>
<proteinExistence type="predicted"/>
<protein>
    <submittedName>
        <fullName evidence="6">LacI family DNA-binding transcriptional regulator</fullName>
    </submittedName>
</protein>
<reference evidence="6 7" key="1">
    <citation type="submission" date="2019-11" db="EMBL/GenBank/DDBJ databases">
        <title>Draft genome sequence of Blautia luti DSM 14534T, isolated from human stool.</title>
        <authorList>
            <person name="Ortiz R."/>
            <person name="Melis-Arcos F."/>
            <person name="Covarrubias P."/>
            <person name="Cardenas J.P."/>
            <person name="Perez-Donoso J."/>
            <person name="Almonacid D."/>
        </authorList>
    </citation>
    <scope>NUCLEOTIDE SEQUENCE [LARGE SCALE GENOMIC DNA]</scope>
    <source>
        <strain evidence="6 7">DSM 14534</strain>
    </source>
</reference>
<dbReference type="InterPro" id="IPR000843">
    <property type="entry name" value="HTH_LacI"/>
</dbReference>
<dbReference type="CDD" id="cd06291">
    <property type="entry name" value="PBP1_Qymf-like"/>
    <property type="match status" value="1"/>
</dbReference>
<dbReference type="Gene3D" id="3.40.50.2300">
    <property type="match status" value="2"/>
</dbReference>
<dbReference type="GO" id="GO:0003700">
    <property type="term" value="F:DNA-binding transcription factor activity"/>
    <property type="evidence" value="ECO:0007669"/>
    <property type="project" value="TreeGrafter"/>
</dbReference>
<dbReference type="Pfam" id="PF13377">
    <property type="entry name" value="Peripla_BP_3"/>
    <property type="match status" value="1"/>
</dbReference>
<evidence type="ECO:0000313" key="7">
    <source>
        <dbReference type="Proteomes" id="UP000437824"/>
    </source>
</evidence>
<dbReference type="PROSITE" id="PS50932">
    <property type="entry name" value="HTH_LACI_2"/>
    <property type="match status" value="1"/>
</dbReference>
<comment type="caution">
    <text evidence="6">The sequence shown here is derived from an EMBL/GenBank/DDBJ whole genome shotgun (WGS) entry which is preliminary data.</text>
</comment>
<organism evidence="6 7">
    <name type="scientific">Blautia luti DSM 14534 = JCM 17040</name>
    <dbReference type="NCBI Taxonomy" id="649762"/>
    <lineage>
        <taxon>Bacteria</taxon>
        <taxon>Bacillati</taxon>
        <taxon>Bacillota</taxon>
        <taxon>Clostridia</taxon>
        <taxon>Lachnospirales</taxon>
        <taxon>Lachnospiraceae</taxon>
        <taxon>Blautia</taxon>
    </lineage>
</organism>
<dbReference type="SMART" id="SM00354">
    <property type="entry name" value="HTH_LACI"/>
    <property type="match status" value="1"/>
</dbReference>
<dbReference type="InterPro" id="IPR028082">
    <property type="entry name" value="Peripla_BP_I"/>
</dbReference>
<dbReference type="InterPro" id="IPR046335">
    <property type="entry name" value="LacI/GalR-like_sensor"/>
</dbReference>
<name>A0A844GFW1_9FIRM</name>
<dbReference type="SUPFAM" id="SSF47413">
    <property type="entry name" value="lambda repressor-like DNA-binding domains"/>
    <property type="match status" value="1"/>
</dbReference>
<evidence type="ECO:0000256" key="1">
    <source>
        <dbReference type="ARBA" id="ARBA00022491"/>
    </source>
</evidence>
<keyword evidence="4" id="KW-0804">Transcription</keyword>
<dbReference type="InterPro" id="IPR010982">
    <property type="entry name" value="Lambda_DNA-bd_dom_sf"/>
</dbReference>
<dbReference type="RefSeq" id="WP_154780105.1">
    <property type="nucleotide sequence ID" value="NZ_WMBC01000004.1"/>
</dbReference>
<gene>
    <name evidence="6" type="ORF">GKZ57_06635</name>
</gene>
<dbReference type="Pfam" id="PF00356">
    <property type="entry name" value="LacI"/>
    <property type="match status" value="1"/>
</dbReference>
<keyword evidence="3 6" id="KW-0238">DNA-binding</keyword>
<evidence type="ECO:0000259" key="5">
    <source>
        <dbReference type="PROSITE" id="PS50932"/>
    </source>
</evidence>
<evidence type="ECO:0000313" key="6">
    <source>
        <dbReference type="EMBL" id="MTD60956.1"/>
    </source>
</evidence>